<evidence type="ECO:0000313" key="2">
    <source>
        <dbReference type="Proteomes" id="UP000035214"/>
    </source>
</evidence>
<accession>A0A0G8EDM0</accession>
<dbReference type="InterPro" id="IPR008930">
    <property type="entry name" value="Terpenoid_cyclase/PrenylTrfase"/>
</dbReference>
<gene>
    <name evidence="1" type="ORF">B4077_3136</name>
</gene>
<name>A0A0G8EDM0_BACCE</name>
<dbReference type="PATRIC" id="fig|1396.428.peg.2488"/>
<dbReference type="EMBL" id="LCYI01000062">
    <property type="protein sequence ID" value="KLA22190.1"/>
    <property type="molecule type" value="Genomic_DNA"/>
</dbReference>
<reference evidence="1 2" key="1">
    <citation type="submission" date="2015-04" db="EMBL/GenBank/DDBJ databases">
        <title>Draft Genome Sequences of Eight Spore-Forming Food Isolates of Bacillus cereus Genome sequencing.</title>
        <authorList>
            <person name="Krawcyk A.O."/>
            <person name="de Jong A."/>
            <person name="Eijlander R.T."/>
            <person name="Berendsen E.M."/>
            <person name="Holsappel S."/>
            <person name="Wells-Bennik M."/>
            <person name="Kuipers O.P."/>
        </authorList>
    </citation>
    <scope>NUCLEOTIDE SEQUENCE [LARGE SCALE GENOMIC DNA]</scope>
    <source>
        <strain evidence="1 2">B4077</strain>
    </source>
</reference>
<organism evidence="1 2">
    <name type="scientific">Bacillus cereus</name>
    <dbReference type="NCBI Taxonomy" id="1396"/>
    <lineage>
        <taxon>Bacteria</taxon>
        <taxon>Bacillati</taxon>
        <taxon>Bacillota</taxon>
        <taxon>Bacilli</taxon>
        <taxon>Bacillales</taxon>
        <taxon>Bacillaceae</taxon>
        <taxon>Bacillus</taxon>
        <taxon>Bacillus cereus group</taxon>
    </lineage>
</organism>
<evidence type="ECO:0000313" key="1">
    <source>
        <dbReference type="EMBL" id="KLA22190.1"/>
    </source>
</evidence>
<dbReference type="RefSeq" id="WP_046956811.1">
    <property type="nucleotide sequence ID" value="NZ_LCYI01000062.1"/>
</dbReference>
<dbReference type="Proteomes" id="UP000035214">
    <property type="component" value="Unassembled WGS sequence"/>
</dbReference>
<dbReference type="SUPFAM" id="SSF48239">
    <property type="entry name" value="Terpenoid cyclases/Protein prenyltransferases"/>
    <property type="match status" value="1"/>
</dbReference>
<protein>
    <submittedName>
        <fullName evidence="1">Uncharacterized protein</fullName>
    </submittedName>
</protein>
<comment type="caution">
    <text evidence="1">The sequence shown here is derived from an EMBL/GenBank/DDBJ whole genome shotgun (WGS) entry which is preliminary data.</text>
</comment>
<dbReference type="AlphaFoldDB" id="A0A0G8EDM0"/>
<proteinExistence type="predicted"/>
<sequence length="299" mass="34251">MLNSKAVLKAQNWLIRLDINPQDTVRQLQRLLGIWATQVVNGQLENQVLFNLNQIVEKIAPFDYRTYSGDPILAVEVHKFLQEQEIIHPCLFDLSLEYAKVLQDFDPLPNELNLLYNLLQHSGFKVKLQKQKSSLYTWPTIGELVNMNRQQILKFSHNLSNTTTYGRHPIDCGSLTTILPNLAVSYARYWDIEVVSVLLRTCAYLNLHQDIACKWSLEWLLDQQQEDGSFGLLKPEARLAGLNDEDWQLYFLPTVAVLLTLADWQQPGFILAPTISSNALIDESKIEQLLNNSSNKKSS</sequence>